<dbReference type="EMBL" id="GEVM01024845">
    <property type="protein sequence ID" value="JAU81093.1"/>
    <property type="molecule type" value="Transcribed_RNA"/>
</dbReference>
<evidence type="ECO:0000256" key="3">
    <source>
        <dbReference type="ARBA" id="ARBA00022617"/>
    </source>
</evidence>
<dbReference type="InterPro" id="IPR036396">
    <property type="entry name" value="Cyt_P450_sf"/>
</dbReference>
<evidence type="ECO:0000256" key="7">
    <source>
        <dbReference type="ARBA" id="ARBA00023033"/>
    </source>
</evidence>
<keyword evidence="3" id="KW-0349">Heme</keyword>
<evidence type="ECO:0000313" key="8">
    <source>
        <dbReference type="EMBL" id="JAU81093.1"/>
    </source>
</evidence>
<evidence type="ECO:0000256" key="6">
    <source>
        <dbReference type="ARBA" id="ARBA00023004"/>
    </source>
</evidence>
<reference evidence="8" key="1">
    <citation type="submission" date="2016-07" db="EMBL/GenBank/DDBJ databases">
        <title>De novo transcriptome assembly of four accessions of the metal hyperaccumulator plant Noccaea caerulescens.</title>
        <authorList>
            <person name="Blande D."/>
            <person name="Halimaa P."/>
            <person name="Tervahauta A.I."/>
            <person name="Aarts M.G."/>
            <person name="Karenlampi S.O."/>
        </authorList>
    </citation>
    <scope>NUCLEOTIDE SEQUENCE</scope>
</reference>
<keyword evidence="4" id="KW-0479">Metal-binding</keyword>
<keyword evidence="6" id="KW-0408">Iron</keyword>
<dbReference type="Gene3D" id="1.10.630.10">
    <property type="entry name" value="Cytochrome P450"/>
    <property type="match status" value="1"/>
</dbReference>
<dbReference type="GO" id="GO:0004497">
    <property type="term" value="F:monooxygenase activity"/>
    <property type="evidence" value="ECO:0007669"/>
    <property type="project" value="UniProtKB-KW"/>
</dbReference>
<evidence type="ECO:0000256" key="4">
    <source>
        <dbReference type="ARBA" id="ARBA00022723"/>
    </source>
</evidence>
<dbReference type="PANTHER" id="PTHR47955">
    <property type="entry name" value="CYTOCHROME P450 FAMILY 71 PROTEIN"/>
    <property type="match status" value="1"/>
</dbReference>
<gene>
    <name evidence="8" type="ORF">MP_TR19424_c0_g1_i1_g.55510</name>
</gene>
<keyword evidence="7" id="KW-0503">Monooxygenase</keyword>
<dbReference type="GO" id="GO:0016705">
    <property type="term" value="F:oxidoreductase activity, acting on paired donors, with incorporation or reduction of molecular oxygen"/>
    <property type="evidence" value="ECO:0007669"/>
    <property type="project" value="InterPro"/>
</dbReference>
<organism evidence="8">
    <name type="scientific">Noccaea caerulescens</name>
    <name type="common">Alpine penny-cress</name>
    <name type="synonym">Thlaspi caerulescens</name>
    <dbReference type="NCBI Taxonomy" id="107243"/>
    <lineage>
        <taxon>Eukaryota</taxon>
        <taxon>Viridiplantae</taxon>
        <taxon>Streptophyta</taxon>
        <taxon>Embryophyta</taxon>
        <taxon>Tracheophyta</taxon>
        <taxon>Spermatophyta</taxon>
        <taxon>Magnoliopsida</taxon>
        <taxon>eudicotyledons</taxon>
        <taxon>Gunneridae</taxon>
        <taxon>Pentapetalae</taxon>
        <taxon>rosids</taxon>
        <taxon>malvids</taxon>
        <taxon>Brassicales</taxon>
        <taxon>Brassicaceae</taxon>
        <taxon>Coluteocarpeae</taxon>
        <taxon>Noccaea</taxon>
    </lineage>
</organism>
<comment type="cofactor">
    <cofactor evidence="1">
        <name>heme</name>
        <dbReference type="ChEBI" id="CHEBI:30413"/>
    </cofactor>
</comment>
<keyword evidence="5" id="KW-0560">Oxidoreductase</keyword>
<dbReference type="SUPFAM" id="SSF48264">
    <property type="entry name" value="Cytochrome P450"/>
    <property type="match status" value="1"/>
</dbReference>
<accession>A0A1J3IM95</accession>
<dbReference type="AlphaFoldDB" id="A0A1J3IM95"/>
<dbReference type="PANTHER" id="PTHR47955:SF19">
    <property type="entry name" value="CYTOCHROME P450 71A9-LIKE ISOFORM X1"/>
    <property type="match status" value="1"/>
</dbReference>
<comment type="similarity">
    <text evidence="2">Belongs to the cytochrome P450 family.</text>
</comment>
<evidence type="ECO:0000256" key="2">
    <source>
        <dbReference type="ARBA" id="ARBA00010617"/>
    </source>
</evidence>
<proteinExistence type="inferred from homology"/>
<dbReference type="Pfam" id="PF00067">
    <property type="entry name" value="p450"/>
    <property type="match status" value="1"/>
</dbReference>
<dbReference type="GO" id="GO:0005506">
    <property type="term" value="F:iron ion binding"/>
    <property type="evidence" value="ECO:0007669"/>
    <property type="project" value="InterPro"/>
</dbReference>
<evidence type="ECO:0000256" key="5">
    <source>
        <dbReference type="ARBA" id="ARBA00023002"/>
    </source>
</evidence>
<protein>
    <submittedName>
        <fullName evidence="8">Cytochrome P450 71B2</fullName>
    </submittedName>
</protein>
<name>A0A1J3IM95_NOCCA</name>
<evidence type="ECO:0000256" key="1">
    <source>
        <dbReference type="ARBA" id="ARBA00001971"/>
    </source>
</evidence>
<dbReference type="InterPro" id="IPR001128">
    <property type="entry name" value="Cyt_P450"/>
</dbReference>
<sequence length="236" mass="26817">MLLRLGFVPTVVVSSREAAEEVLKTNDLETCSRPKLVGTNKISYGCKDISSAQHSESWRENRKVAMMELLNHEKVRSLSYVREEEIEFMVKKESESALQQSPVDLSKTFFSLTARIICRAALGQNLREREDGIDELVTQAASTLASFRFVDSFPCRLGRFVDWLFQRNKTLNKVFEKLDAFCQRVVDDHFKPDGKKTTDPPAGIVARLLNMIEKNGVPESSKRNMDHMKAVVMVKA</sequence>
<dbReference type="GO" id="GO:0020037">
    <property type="term" value="F:heme binding"/>
    <property type="evidence" value="ECO:0007669"/>
    <property type="project" value="InterPro"/>
</dbReference>